<dbReference type="RefSeq" id="WP_106166427.1">
    <property type="nucleotide sequence ID" value="NZ_JAVKZF010000002.1"/>
</dbReference>
<dbReference type="EMBL" id="RSCK01000015">
    <property type="protein sequence ID" value="RUT12321.1"/>
    <property type="molecule type" value="Genomic_DNA"/>
</dbReference>
<organism evidence="2 3">
    <name type="scientific">Chroococcidiopsis cubana SAG 39.79</name>
    <dbReference type="NCBI Taxonomy" id="388085"/>
    <lineage>
        <taxon>Bacteria</taxon>
        <taxon>Bacillati</taxon>
        <taxon>Cyanobacteriota</taxon>
        <taxon>Cyanophyceae</taxon>
        <taxon>Chroococcidiopsidales</taxon>
        <taxon>Chroococcidiopsidaceae</taxon>
        <taxon>Chroococcidiopsis</taxon>
    </lineage>
</organism>
<name>A0AB37ULS2_9CYAN</name>
<reference evidence="2 3" key="1">
    <citation type="journal article" date="2019" name="Genome Biol. Evol.">
        <title>Day and night: Metabolic profiles and evolutionary relationships of six axenic non-marine cyanobacteria.</title>
        <authorList>
            <person name="Will S.E."/>
            <person name="Henke P."/>
            <person name="Boedeker C."/>
            <person name="Huang S."/>
            <person name="Brinkmann H."/>
            <person name="Rohde M."/>
            <person name="Jarek M."/>
            <person name="Friedl T."/>
            <person name="Seufert S."/>
            <person name="Schumacher M."/>
            <person name="Overmann J."/>
            <person name="Neumann-Schaal M."/>
            <person name="Petersen J."/>
        </authorList>
    </citation>
    <scope>NUCLEOTIDE SEQUENCE [LARGE SCALE GENOMIC DNA]</scope>
    <source>
        <strain evidence="2 3">SAG 39.79</strain>
    </source>
</reference>
<accession>A0AB37ULS2</accession>
<evidence type="ECO:0000313" key="2">
    <source>
        <dbReference type="EMBL" id="RUT12321.1"/>
    </source>
</evidence>
<protein>
    <recommendedName>
        <fullName evidence="1">PatA-like N-terminal domain-containing protein</fullName>
    </recommendedName>
</protein>
<keyword evidence="3" id="KW-1185">Reference proteome</keyword>
<proteinExistence type="predicted"/>
<comment type="caution">
    <text evidence="2">The sequence shown here is derived from an EMBL/GenBank/DDBJ whole genome shotgun (WGS) entry which is preliminary data.</text>
</comment>
<dbReference type="InterPro" id="IPR025497">
    <property type="entry name" value="PatA-like_N"/>
</dbReference>
<sequence length="282" mass="30992">MEITGQLLEFSLLNIFHFIEQFHQTGLLSLQPEPSDDSQLGKSCYLWFQAGGIVAIVEQLDNQHLLSMIDKRGWIAPELLNILSEPNGIEHPLGVELKTNGQLNAEQLQVLFHAQVIQPVCALFKLSRGHFSFNSQATLPKIEMTGLSLPVAEATLLGLRVLRDWKPFTAKLPTPSDILNKNVVAKPRFQLDAQERQVWELVNGKTSIEAIAKQLQQPLESIQQIAFRMKVVGLLGSVSTSLMSGETTEEIVTDSGVGANGAAVANPSLVKNLVNLLNTKIV</sequence>
<dbReference type="AlphaFoldDB" id="A0AB37ULS2"/>
<dbReference type="Pfam" id="PF14332">
    <property type="entry name" value="DUF4388"/>
    <property type="match status" value="1"/>
</dbReference>
<evidence type="ECO:0000313" key="3">
    <source>
        <dbReference type="Proteomes" id="UP000282574"/>
    </source>
</evidence>
<dbReference type="Proteomes" id="UP000282574">
    <property type="component" value="Unassembled WGS sequence"/>
</dbReference>
<evidence type="ECO:0000259" key="1">
    <source>
        <dbReference type="Pfam" id="PF14332"/>
    </source>
</evidence>
<feature type="domain" description="PatA-like N-terminal" evidence="1">
    <location>
        <begin position="4"/>
        <end position="166"/>
    </location>
</feature>
<gene>
    <name evidence="2" type="ORF">DSM107010_23310</name>
</gene>